<proteinExistence type="predicted"/>
<organism evidence="1 2">
    <name type="scientific">Hyaloscypha variabilis (strain UAMH 11265 / GT02V1 / F)</name>
    <name type="common">Meliniomyces variabilis</name>
    <dbReference type="NCBI Taxonomy" id="1149755"/>
    <lineage>
        <taxon>Eukaryota</taxon>
        <taxon>Fungi</taxon>
        <taxon>Dikarya</taxon>
        <taxon>Ascomycota</taxon>
        <taxon>Pezizomycotina</taxon>
        <taxon>Leotiomycetes</taxon>
        <taxon>Helotiales</taxon>
        <taxon>Hyaloscyphaceae</taxon>
        <taxon>Hyaloscypha</taxon>
        <taxon>Hyaloscypha variabilis</taxon>
    </lineage>
</organism>
<protein>
    <submittedName>
        <fullName evidence="1">Uncharacterized protein</fullName>
    </submittedName>
</protein>
<name>A0A2J6RXJ8_HYAVF</name>
<evidence type="ECO:0000313" key="2">
    <source>
        <dbReference type="Proteomes" id="UP000235786"/>
    </source>
</evidence>
<gene>
    <name evidence="1" type="ORF">L207DRAFT_292148</name>
</gene>
<dbReference type="AlphaFoldDB" id="A0A2J6RXJ8"/>
<evidence type="ECO:0000313" key="1">
    <source>
        <dbReference type="EMBL" id="PMD43241.1"/>
    </source>
</evidence>
<reference evidence="1 2" key="1">
    <citation type="submission" date="2016-04" db="EMBL/GenBank/DDBJ databases">
        <title>A degradative enzymes factory behind the ericoid mycorrhizal symbiosis.</title>
        <authorList>
            <consortium name="DOE Joint Genome Institute"/>
            <person name="Martino E."/>
            <person name="Morin E."/>
            <person name="Grelet G."/>
            <person name="Kuo A."/>
            <person name="Kohler A."/>
            <person name="Daghino S."/>
            <person name="Barry K."/>
            <person name="Choi C."/>
            <person name="Cichocki N."/>
            <person name="Clum A."/>
            <person name="Copeland A."/>
            <person name="Hainaut M."/>
            <person name="Haridas S."/>
            <person name="Labutti K."/>
            <person name="Lindquist E."/>
            <person name="Lipzen A."/>
            <person name="Khouja H.-R."/>
            <person name="Murat C."/>
            <person name="Ohm R."/>
            <person name="Olson A."/>
            <person name="Spatafora J."/>
            <person name="Veneault-Fourrey C."/>
            <person name="Henrissat B."/>
            <person name="Grigoriev I."/>
            <person name="Martin F."/>
            <person name="Perotto S."/>
        </authorList>
    </citation>
    <scope>NUCLEOTIDE SEQUENCE [LARGE SCALE GENOMIC DNA]</scope>
    <source>
        <strain evidence="1 2">F</strain>
    </source>
</reference>
<dbReference type="OrthoDB" id="3553391at2759"/>
<dbReference type="Proteomes" id="UP000235786">
    <property type="component" value="Unassembled WGS sequence"/>
</dbReference>
<accession>A0A2J6RXJ8</accession>
<keyword evidence="2" id="KW-1185">Reference proteome</keyword>
<dbReference type="EMBL" id="KZ613942">
    <property type="protein sequence ID" value="PMD43241.1"/>
    <property type="molecule type" value="Genomic_DNA"/>
</dbReference>
<sequence length="156" mass="18413">MSNLIAWEWPHDHPMTFQHFSRNTKCFGSIRNLEIRDFDGHLSVMPEYTALLQRSYGGFLNLFHGLEELHIVESIVESKKLFSLRTRLRDNPAEVERCIQTFHQWYKDNAGRYPPQALRSIPRVILHDYRRIEARSDDGNREVGRIPCSLDKEETT</sequence>